<sequence length="52" mass="5858">MKICCWICGGEGSNYEIPRGKNPDHTIGVCKSCYEEWCDKVKILIKKGGLRP</sequence>
<proteinExistence type="predicted"/>
<dbReference type="KEGG" id="flt:Sv326_0388"/>
<evidence type="ECO:0000313" key="1">
    <source>
        <dbReference type="EMBL" id="QLJ52526.1"/>
    </source>
</evidence>
<dbReference type="EMBL" id="CP058998">
    <property type="protein sequence ID" value="QLJ52563.1"/>
    <property type="molecule type" value="Genomic_DNA"/>
</dbReference>
<evidence type="ECO:0000313" key="3">
    <source>
        <dbReference type="EMBL" id="QLJ52600.1"/>
    </source>
</evidence>
<dbReference type="Proteomes" id="UP000510821">
    <property type="component" value="Chromosome"/>
</dbReference>
<name>A0A7D5XL39_FERL1</name>
<reference evidence="4" key="2">
    <citation type="submission" date="2020-07" db="EMBL/GenBank/DDBJ databases">
        <title>Metabolic diversity and evolutionary history of the archaeal phylum ###Micrarchaeota### uncovered from a freshwater lake metagenome.</title>
        <authorList>
            <person name="Kadnikov V.V."/>
            <person name="Savvichev A.S."/>
            <person name="Mardanov A.V."/>
            <person name="Beletsky A.V."/>
            <person name="Chupakov A.V."/>
            <person name="Kokryatskaya N.M."/>
            <person name="Pimenov N.V."/>
            <person name="Ravin N.V."/>
        </authorList>
    </citation>
    <scope>NUCLEOTIDE SEQUENCE [LARGE SCALE GENOMIC DNA]</scope>
</reference>
<dbReference type="KEGG" id="flt:Sv326_0425"/>
<organism evidence="1 4">
    <name type="scientific">Fermentimicrarchaeum limneticum</name>
    <dbReference type="NCBI Taxonomy" id="2795018"/>
    <lineage>
        <taxon>Archaea</taxon>
        <taxon>Candidatus Micrarchaeota</taxon>
        <taxon>Candidatus Fermentimicrarchaeales</taxon>
        <taxon>Candidatus Fermentimicrarchaeaceae</taxon>
        <taxon>Candidatus Fermentimicrarchaeum</taxon>
    </lineage>
</organism>
<accession>A0A7D5XL39</accession>
<gene>
    <name evidence="1" type="ORF">Sv326_0351</name>
    <name evidence="2" type="ORF">Sv326_0388</name>
    <name evidence="3" type="ORF">Sv326_0425</name>
</gene>
<dbReference type="KEGG" id="flt:Sv326_0351"/>
<dbReference type="AlphaFoldDB" id="A0A7D5XL39"/>
<evidence type="ECO:0000313" key="4">
    <source>
        <dbReference type="Proteomes" id="UP000510821"/>
    </source>
</evidence>
<reference evidence="1" key="1">
    <citation type="journal article" date="2020" name="Appl. Environ. Microbiol.">
        <title>Metabolic Diversity and Evolutionary History of the Archaeal Phylum 'Candidatus Micrarchaeota' Uncovered from a Freshwater Lake Metagenome.</title>
        <authorList>
            <person name="Kadnikov V.V."/>
            <person name="Savvichev A.S."/>
            <person name="Mardanov A.V."/>
            <person name="Beletsky A.V."/>
            <person name="Chupakov A.V."/>
            <person name="Kokryatskaya N.M."/>
            <person name="Pimenov N.V."/>
            <person name="Ravin N.V."/>
        </authorList>
    </citation>
    <scope>NUCLEOTIDE SEQUENCE</scope>
    <source>
        <strain evidence="1">Sv326</strain>
    </source>
</reference>
<dbReference type="EMBL" id="CP058998">
    <property type="protein sequence ID" value="QLJ52600.1"/>
    <property type="molecule type" value="Genomic_DNA"/>
</dbReference>
<evidence type="ECO:0000313" key="2">
    <source>
        <dbReference type="EMBL" id="QLJ52563.1"/>
    </source>
</evidence>
<protein>
    <submittedName>
        <fullName evidence="1">Uncharacterized protein</fullName>
    </submittedName>
</protein>
<dbReference type="EMBL" id="CP058998">
    <property type="protein sequence ID" value="QLJ52526.1"/>
    <property type="molecule type" value="Genomic_DNA"/>
</dbReference>